<dbReference type="FunCoup" id="A0A316YDK7">
    <property type="interactions" value="123"/>
</dbReference>
<reference evidence="2 3" key="1">
    <citation type="journal article" date="2018" name="Mol. Biol. Evol.">
        <title>Broad Genomic Sampling Reveals a Smut Pathogenic Ancestry of the Fungal Clade Ustilaginomycotina.</title>
        <authorList>
            <person name="Kijpornyongpan T."/>
            <person name="Mondo S.J."/>
            <person name="Barry K."/>
            <person name="Sandor L."/>
            <person name="Lee J."/>
            <person name="Lipzen A."/>
            <person name="Pangilinan J."/>
            <person name="LaButti K."/>
            <person name="Hainaut M."/>
            <person name="Henrissat B."/>
            <person name="Grigoriev I.V."/>
            <person name="Spatafora J.W."/>
            <person name="Aime M.C."/>
        </authorList>
    </citation>
    <scope>NUCLEOTIDE SEQUENCE [LARGE SCALE GENOMIC DNA]</scope>
    <source>
        <strain evidence="2 3">MCA 4198</strain>
    </source>
</reference>
<dbReference type="STRING" id="215250.A0A316YDK7"/>
<keyword evidence="2" id="KW-0808">Transferase</keyword>
<dbReference type="PROSITE" id="PS51560">
    <property type="entry name" value="SAM_MT_NNT1"/>
    <property type="match status" value="1"/>
</dbReference>
<feature type="compositionally biased region" description="Acidic residues" evidence="1">
    <location>
        <begin position="7"/>
        <end position="19"/>
    </location>
</feature>
<dbReference type="SUPFAM" id="SSF53335">
    <property type="entry name" value="S-adenosyl-L-methionine-dependent methyltransferases"/>
    <property type="match status" value="1"/>
</dbReference>
<dbReference type="OrthoDB" id="46564at2759"/>
<name>A0A316YDK7_9BASI</name>
<keyword evidence="2" id="KW-0489">Methyltransferase</keyword>
<dbReference type="InterPro" id="IPR025784">
    <property type="entry name" value="EFM7"/>
</dbReference>
<dbReference type="Gene3D" id="3.40.50.150">
    <property type="entry name" value="Vaccinia Virus protein VP39"/>
    <property type="match status" value="1"/>
</dbReference>
<dbReference type="GO" id="GO:0005737">
    <property type="term" value="C:cytoplasm"/>
    <property type="evidence" value="ECO:0007669"/>
    <property type="project" value="TreeGrafter"/>
</dbReference>
<dbReference type="GO" id="GO:0032259">
    <property type="term" value="P:methylation"/>
    <property type="evidence" value="ECO:0007669"/>
    <property type="project" value="UniProtKB-KW"/>
</dbReference>
<evidence type="ECO:0000256" key="1">
    <source>
        <dbReference type="SAM" id="MobiDB-lite"/>
    </source>
</evidence>
<organism evidence="2 3">
    <name type="scientific">Acaromyces ingoldii</name>
    <dbReference type="NCBI Taxonomy" id="215250"/>
    <lineage>
        <taxon>Eukaryota</taxon>
        <taxon>Fungi</taxon>
        <taxon>Dikarya</taxon>
        <taxon>Basidiomycota</taxon>
        <taxon>Ustilaginomycotina</taxon>
        <taxon>Exobasidiomycetes</taxon>
        <taxon>Exobasidiales</taxon>
        <taxon>Cryptobasidiaceae</taxon>
        <taxon>Acaromyces</taxon>
    </lineage>
</organism>
<gene>
    <name evidence="2" type="ORF">FA10DRAFT_256144</name>
</gene>
<dbReference type="PANTHER" id="PTHR14614:SF130">
    <property type="entry name" value="PROTEIN-LYSINE N-METHYLTRANSFERASE EEF2KMT"/>
    <property type="match status" value="1"/>
</dbReference>
<dbReference type="InParanoid" id="A0A316YDK7"/>
<feature type="region of interest" description="Disordered" evidence="1">
    <location>
        <begin position="1"/>
        <end position="32"/>
    </location>
</feature>
<dbReference type="AlphaFoldDB" id="A0A316YDK7"/>
<sequence length="262" mass="28430">MAHSETSDDDGGLDLFDEPEGFRPKTPPPTTASYTLRLCGDGEGQQAEEHEIQLDLVGSHPLWGHHLWNAAPTLSDFLAGSDRGHHWCKGARVLELGAAAGLPSIVAAKLGAKRVIATDYPDPGLITNLSTNLARGSTEGSAGCASAQGYIWGHDAAPLLSELEGEKFDLLILSDLIFNHQAHPALLQTMDACLAPPRPCALVFFSHHRPHLADRDMDFFTQAGNAGWLCEEVGQWKMPPMFPKDAGSEEVRGTVHGWRVWR</sequence>
<dbReference type="GeneID" id="37041713"/>
<dbReference type="PANTHER" id="PTHR14614">
    <property type="entry name" value="HEPATOCELLULAR CARCINOMA-ASSOCIATED ANTIGEN"/>
    <property type="match status" value="1"/>
</dbReference>
<accession>A0A316YDK7</accession>
<dbReference type="CDD" id="cd02440">
    <property type="entry name" value="AdoMet_MTases"/>
    <property type="match status" value="1"/>
</dbReference>
<proteinExistence type="predicted"/>
<dbReference type="EMBL" id="KZ819640">
    <property type="protein sequence ID" value="PWN87586.1"/>
    <property type="molecule type" value="Genomic_DNA"/>
</dbReference>
<evidence type="ECO:0000313" key="2">
    <source>
        <dbReference type="EMBL" id="PWN87586.1"/>
    </source>
</evidence>
<dbReference type="InterPro" id="IPR029063">
    <property type="entry name" value="SAM-dependent_MTases_sf"/>
</dbReference>
<dbReference type="InterPro" id="IPR019410">
    <property type="entry name" value="Methyltransf_16"/>
</dbReference>
<dbReference type="GO" id="GO:0008757">
    <property type="term" value="F:S-adenosylmethionine-dependent methyltransferase activity"/>
    <property type="evidence" value="ECO:0007669"/>
    <property type="project" value="UniProtKB-ARBA"/>
</dbReference>
<dbReference type="Proteomes" id="UP000245768">
    <property type="component" value="Unassembled WGS sequence"/>
</dbReference>
<evidence type="ECO:0000313" key="3">
    <source>
        <dbReference type="Proteomes" id="UP000245768"/>
    </source>
</evidence>
<dbReference type="Pfam" id="PF10294">
    <property type="entry name" value="Methyltransf_16"/>
    <property type="match status" value="1"/>
</dbReference>
<protein>
    <submittedName>
        <fullName evidence="2">Nicotinamide N-methyltransferase</fullName>
    </submittedName>
</protein>
<keyword evidence="3" id="KW-1185">Reference proteome</keyword>
<dbReference type="RefSeq" id="XP_025374784.1">
    <property type="nucleotide sequence ID" value="XM_025519797.1"/>
</dbReference>